<accession>A0A2P2J329</accession>
<reference evidence="1" key="1">
    <citation type="submission" date="2018-02" db="EMBL/GenBank/DDBJ databases">
        <title>Rhizophora mucronata_Transcriptome.</title>
        <authorList>
            <person name="Meera S.P."/>
            <person name="Sreeshan A."/>
            <person name="Augustine A."/>
        </authorList>
    </citation>
    <scope>NUCLEOTIDE SEQUENCE</scope>
    <source>
        <tissue evidence="1">Leaf</tissue>
    </source>
</reference>
<name>A0A2P2J329_RHIMU</name>
<dbReference type="AlphaFoldDB" id="A0A2P2J329"/>
<sequence length="74" mass="7991">MLDTGDPAGVGVLIPPPIHTPPLPIPTPTPPPMVKAASLGSIWKTKRTVKRQLFSIILGWNTDLWLLGDLLICL</sequence>
<protein>
    <submittedName>
        <fullName evidence="1">Leucine rich repeat family protein</fullName>
    </submittedName>
</protein>
<dbReference type="EMBL" id="GGEC01007408">
    <property type="protein sequence ID" value="MBW87891.1"/>
    <property type="molecule type" value="Transcribed_RNA"/>
</dbReference>
<organism evidence="1">
    <name type="scientific">Rhizophora mucronata</name>
    <name type="common">Asiatic mangrove</name>
    <dbReference type="NCBI Taxonomy" id="61149"/>
    <lineage>
        <taxon>Eukaryota</taxon>
        <taxon>Viridiplantae</taxon>
        <taxon>Streptophyta</taxon>
        <taxon>Embryophyta</taxon>
        <taxon>Tracheophyta</taxon>
        <taxon>Spermatophyta</taxon>
        <taxon>Magnoliopsida</taxon>
        <taxon>eudicotyledons</taxon>
        <taxon>Gunneridae</taxon>
        <taxon>Pentapetalae</taxon>
        <taxon>rosids</taxon>
        <taxon>fabids</taxon>
        <taxon>Malpighiales</taxon>
        <taxon>Rhizophoraceae</taxon>
        <taxon>Rhizophora</taxon>
    </lineage>
</organism>
<proteinExistence type="predicted"/>
<evidence type="ECO:0000313" key="1">
    <source>
        <dbReference type="EMBL" id="MBW87891.1"/>
    </source>
</evidence>